<name>A0AAD8TL73_LOLMU</name>
<evidence type="ECO:0000313" key="3">
    <source>
        <dbReference type="EMBL" id="KAK1683714.1"/>
    </source>
</evidence>
<evidence type="ECO:0000259" key="2">
    <source>
        <dbReference type="PROSITE" id="PS50846"/>
    </source>
</evidence>
<dbReference type="Gene3D" id="3.30.70.100">
    <property type="match status" value="1"/>
</dbReference>
<evidence type="ECO:0000313" key="4">
    <source>
        <dbReference type="Proteomes" id="UP001231189"/>
    </source>
</evidence>
<dbReference type="InterPro" id="IPR042885">
    <property type="entry name" value="HIPP47/16"/>
</dbReference>
<reference evidence="3" key="1">
    <citation type="submission" date="2023-07" db="EMBL/GenBank/DDBJ databases">
        <title>A chromosome-level genome assembly of Lolium multiflorum.</title>
        <authorList>
            <person name="Chen Y."/>
            <person name="Copetti D."/>
            <person name="Kolliker R."/>
            <person name="Studer B."/>
        </authorList>
    </citation>
    <scope>NUCLEOTIDE SEQUENCE</scope>
    <source>
        <strain evidence="3">02402/16</strain>
        <tissue evidence="3">Leaf</tissue>
    </source>
</reference>
<keyword evidence="4" id="KW-1185">Reference proteome</keyword>
<feature type="domain" description="HMA" evidence="2">
    <location>
        <begin position="59"/>
        <end position="128"/>
    </location>
</feature>
<dbReference type="PANTHER" id="PTHR46932:SF5">
    <property type="entry name" value="GENOME ASSEMBLY, CHROMOSOME: II"/>
    <property type="match status" value="1"/>
</dbReference>
<dbReference type="EMBL" id="JAUUTY010000002">
    <property type="protein sequence ID" value="KAK1683714.1"/>
    <property type="molecule type" value="Genomic_DNA"/>
</dbReference>
<accession>A0AAD8TL73</accession>
<dbReference type="Proteomes" id="UP001231189">
    <property type="component" value="Unassembled WGS sequence"/>
</dbReference>
<protein>
    <recommendedName>
        <fullName evidence="2">HMA domain-containing protein</fullName>
    </recommendedName>
</protein>
<organism evidence="3 4">
    <name type="scientific">Lolium multiflorum</name>
    <name type="common">Italian ryegrass</name>
    <name type="synonym">Lolium perenne subsp. multiflorum</name>
    <dbReference type="NCBI Taxonomy" id="4521"/>
    <lineage>
        <taxon>Eukaryota</taxon>
        <taxon>Viridiplantae</taxon>
        <taxon>Streptophyta</taxon>
        <taxon>Embryophyta</taxon>
        <taxon>Tracheophyta</taxon>
        <taxon>Spermatophyta</taxon>
        <taxon>Magnoliopsida</taxon>
        <taxon>Liliopsida</taxon>
        <taxon>Poales</taxon>
        <taxon>Poaceae</taxon>
        <taxon>BOP clade</taxon>
        <taxon>Pooideae</taxon>
        <taxon>Poodae</taxon>
        <taxon>Poeae</taxon>
        <taxon>Poeae Chloroplast Group 2 (Poeae type)</taxon>
        <taxon>Loliodinae</taxon>
        <taxon>Loliinae</taxon>
        <taxon>Lolium</taxon>
    </lineage>
</organism>
<dbReference type="PANTHER" id="PTHR46932">
    <property type="entry name" value="HEAVY METAL-ASSOCIATED ISOPRENYLATED PLANT PROTEIN 47"/>
    <property type="match status" value="1"/>
</dbReference>
<comment type="caution">
    <text evidence="3">The sequence shown here is derived from an EMBL/GenBank/DDBJ whole genome shotgun (WGS) entry which is preliminary data.</text>
</comment>
<dbReference type="InterPro" id="IPR006121">
    <property type="entry name" value="HMA_dom"/>
</dbReference>
<dbReference type="PROSITE" id="PS50846">
    <property type="entry name" value="HMA_2"/>
    <property type="match status" value="1"/>
</dbReference>
<feature type="region of interest" description="Disordered" evidence="1">
    <location>
        <begin position="1"/>
        <end position="32"/>
    </location>
</feature>
<dbReference type="AlphaFoldDB" id="A0AAD8TL73"/>
<evidence type="ECO:0000256" key="1">
    <source>
        <dbReference type="SAM" id="MobiDB-lite"/>
    </source>
</evidence>
<dbReference type="GO" id="GO:0046872">
    <property type="term" value="F:metal ion binding"/>
    <property type="evidence" value="ECO:0007669"/>
    <property type="project" value="InterPro"/>
</dbReference>
<sequence length="176" mass="19388">MRARQSVGRTATYARTAKHPAHGNAVPHGTDFGARQRTERTAEGFAVQNEHAHGNVGFAQKIVIKVHMMCDKSRSKALGLVASKHGVESVGIEGDDRDRLAVVGDGLDAANLTACLRKKVAYAEIVTVEVVGAEEKKPEAETTEDPFWQQWYHPGCNSWPAVPYSYPDGHCYHYRM</sequence>
<gene>
    <name evidence="3" type="ORF">QYE76_044562</name>
</gene>
<proteinExistence type="predicted"/>